<evidence type="ECO:0000256" key="4">
    <source>
        <dbReference type="PIRNR" id="PIRNR005690"/>
    </source>
</evidence>
<gene>
    <name evidence="6" type="ORF">NDK43_20180</name>
</gene>
<dbReference type="InterPro" id="IPR050768">
    <property type="entry name" value="UPF0353/GerABKA_families"/>
</dbReference>
<sequence>MNNIEPSSLSVSLQKNLRHMQEEVHATSDLKIRSFTMKDDVVREAAILYLDEITDTKNVQEHLLAPLLRIERIESIETIVLGHLSVIDVSIETTFDAIRNGLSKGKTLVLIDGFNQGILADSSDWQKRALAEPDSQRTSRGSMIGFTEQLKINLNLLRNMVQISSFNVETIRVGSESQTDVAIVYLEKFVDQKVLDETRKKIKDIDVTYLLEARVIEDAIEEKKTLFPLVFTCERPDVTVSALFEGRVVIFVNGTPYALIVPTLFLHYFHQPDEYNLKSGRFIVRALRFFCWFLSIGLLGLYVTMVRFHPHWLRHPFDEKLLTQSDTLMPILIEVLFLSFLFDLLAEVSLRVPKLSIILVSLIGAIVVGQTAVEAKLIHSLTLIVVGLNYLTSLNITAGGLWGAMRTLRYLLLFLGYFFGLTGMLVGMFVVTMYMASLRSLGVPYLAPFIPFRWDEMKDALIRGDLRKLINSKHTYPHKDNK</sequence>
<accession>A0ABT0WDW3</accession>
<reference evidence="6 7" key="1">
    <citation type="submission" date="2022-06" db="EMBL/GenBank/DDBJ databases">
        <authorList>
            <person name="Jeon C.O."/>
        </authorList>
    </citation>
    <scope>NUCLEOTIDE SEQUENCE [LARGE SCALE GENOMIC DNA]</scope>
    <source>
        <strain evidence="6 7">KCTC 13943</strain>
    </source>
</reference>
<dbReference type="InterPro" id="IPR004995">
    <property type="entry name" value="Spore_Ger"/>
</dbReference>
<evidence type="ECO:0000256" key="5">
    <source>
        <dbReference type="SAM" id="Phobius"/>
    </source>
</evidence>
<keyword evidence="5" id="KW-1133">Transmembrane helix</keyword>
<feature type="transmembrane region" description="Helical" evidence="5">
    <location>
        <begin position="248"/>
        <end position="269"/>
    </location>
</feature>
<dbReference type="PANTHER" id="PTHR22550">
    <property type="entry name" value="SPORE GERMINATION PROTEIN"/>
    <property type="match status" value="1"/>
</dbReference>
<dbReference type="PIRSF" id="PIRSF005690">
    <property type="entry name" value="GerBA"/>
    <property type="match status" value="1"/>
</dbReference>
<evidence type="ECO:0000256" key="2">
    <source>
        <dbReference type="ARBA" id="ARBA00005278"/>
    </source>
</evidence>
<dbReference type="Proteomes" id="UP001523262">
    <property type="component" value="Unassembled WGS sequence"/>
</dbReference>
<comment type="subcellular location">
    <subcellularLocation>
        <location evidence="4">Cell membrane</location>
    </subcellularLocation>
    <subcellularLocation>
        <location evidence="1">Membrane</location>
        <topology evidence="1">Multi-pass membrane protein</topology>
    </subcellularLocation>
</comment>
<feature type="transmembrane region" description="Helical" evidence="5">
    <location>
        <begin position="410"/>
        <end position="436"/>
    </location>
</feature>
<feature type="transmembrane region" description="Helical" evidence="5">
    <location>
        <begin position="355"/>
        <end position="372"/>
    </location>
</feature>
<protein>
    <submittedName>
        <fullName evidence="6">Spore germination protein</fullName>
    </submittedName>
</protein>
<name>A0ABT0WDW3_9BACI</name>
<evidence type="ECO:0000256" key="1">
    <source>
        <dbReference type="ARBA" id="ARBA00004141"/>
    </source>
</evidence>
<feature type="transmembrane region" description="Helical" evidence="5">
    <location>
        <begin position="328"/>
        <end position="346"/>
    </location>
</feature>
<comment type="similarity">
    <text evidence="2 4">Belongs to the GerABKA family.</text>
</comment>
<feature type="transmembrane region" description="Helical" evidence="5">
    <location>
        <begin position="289"/>
        <end position="308"/>
    </location>
</feature>
<dbReference type="PANTHER" id="PTHR22550:SF9">
    <property type="entry name" value="STAGE V SPORULATION PROTEIN AF"/>
    <property type="match status" value="1"/>
</dbReference>
<keyword evidence="5" id="KW-0812">Transmembrane</keyword>
<keyword evidence="7" id="KW-1185">Reference proteome</keyword>
<evidence type="ECO:0000313" key="7">
    <source>
        <dbReference type="Proteomes" id="UP001523262"/>
    </source>
</evidence>
<keyword evidence="3 4" id="KW-0472">Membrane</keyword>
<dbReference type="EMBL" id="JAMQCR010000002">
    <property type="protein sequence ID" value="MCM2534245.1"/>
    <property type="molecule type" value="Genomic_DNA"/>
</dbReference>
<organism evidence="6 7">
    <name type="scientific">Neobacillus pocheonensis</name>
    <dbReference type="NCBI Taxonomy" id="363869"/>
    <lineage>
        <taxon>Bacteria</taxon>
        <taxon>Bacillati</taxon>
        <taxon>Bacillota</taxon>
        <taxon>Bacilli</taxon>
        <taxon>Bacillales</taxon>
        <taxon>Bacillaceae</taxon>
        <taxon>Neobacillus</taxon>
    </lineage>
</organism>
<evidence type="ECO:0000256" key="3">
    <source>
        <dbReference type="ARBA" id="ARBA00023136"/>
    </source>
</evidence>
<dbReference type="Pfam" id="PF03323">
    <property type="entry name" value="GerA"/>
    <property type="match status" value="1"/>
</dbReference>
<evidence type="ECO:0000313" key="6">
    <source>
        <dbReference type="EMBL" id="MCM2534245.1"/>
    </source>
</evidence>
<proteinExistence type="inferred from homology"/>
<comment type="caution">
    <text evidence="6">The sequence shown here is derived from an EMBL/GenBank/DDBJ whole genome shotgun (WGS) entry which is preliminary data.</text>
</comment>
<feature type="transmembrane region" description="Helical" evidence="5">
    <location>
        <begin position="378"/>
        <end position="398"/>
    </location>
</feature>